<gene>
    <name evidence="2" type="primary">LOC109465887</name>
</gene>
<name>A0A6P4Y9D7_BRABE</name>
<organism evidence="1 2">
    <name type="scientific">Branchiostoma belcheri</name>
    <name type="common">Amphioxus</name>
    <dbReference type="NCBI Taxonomy" id="7741"/>
    <lineage>
        <taxon>Eukaryota</taxon>
        <taxon>Metazoa</taxon>
        <taxon>Chordata</taxon>
        <taxon>Cephalochordata</taxon>
        <taxon>Leptocardii</taxon>
        <taxon>Amphioxiformes</taxon>
        <taxon>Branchiostomatidae</taxon>
        <taxon>Branchiostoma</taxon>
    </lineage>
</organism>
<reference evidence="2" key="1">
    <citation type="submission" date="2025-08" db="UniProtKB">
        <authorList>
            <consortium name="RefSeq"/>
        </authorList>
    </citation>
    <scope>IDENTIFICATION</scope>
    <source>
        <tissue evidence="2">Gonad</tissue>
    </source>
</reference>
<evidence type="ECO:0000313" key="2">
    <source>
        <dbReference type="RefSeq" id="XP_019618934.1"/>
    </source>
</evidence>
<dbReference type="Proteomes" id="UP000515135">
    <property type="component" value="Unplaced"/>
</dbReference>
<keyword evidence="1" id="KW-1185">Reference proteome</keyword>
<evidence type="ECO:0000313" key="1">
    <source>
        <dbReference type="Proteomes" id="UP000515135"/>
    </source>
</evidence>
<sequence length="370" mass="43426">MTLELMWSKDNAVKAAYRRQKTGRKWNPEEVINQAISRLKHRDIVGAVQRGRTGLGWGERTQRWERATQTERKQLVVEEVKRMEEEGRKVCAVSQKQQGAWVNWEDCLDRKLTWNDVWKIPDCRLSFLIRAVYDVLPCPRNLSRWYSREEACQLCGTPKANLKHTLSACTTSLQQGRFTWRHNKALRVLAAALEVRRRKAGSREETQKQTFIPFVKEGQSATQGVRRSCEGLMRKGEWEMAVDLDKRLVFPRNICETTLRPDIVLWSSVQKTVLVIELTIPWEENIQAAYERKKLKYQELVQQCAENGWRSLLYPVEVGCRGFVGTSLTRLCRDLSIGQKQLVKQMAEEVERCSFWLWLRRKDCHWKTKE</sequence>
<protein>
    <submittedName>
        <fullName evidence="2">Uncharacterized protein LOC109465887</fullName>
    </submittedName>
</protein>
<dbReference type="OrthoDB" id="447743at2759"/>
<dbReference type="RefSeq" id="XP_019618934.1">
    <property type="nucleotide sequence ID" value="XM_019763375.1"/>
</dbReference>
<accession>A0A6P4Y9D7</accession>
<proteinExistence type="predicted"/>
<dbReference type="AlphaFoldDB" id="A0A6P4Y9D7"/>
<dbReference type="GeneID" id="109465887"/>
<dbReference type="KEGG" id="bbel:109465887"/>